<gene>
    <name evidence="1" type="ORF">GOP47_0014275</name>
</gene>
<dbReference type="AlphaFoldDB" id="A0A9D4ULG6"/>
<evidence type="ECO:0000313" key="2">
    <source>
        <dbReference type="Proteomes" id="UP000886520"/>
    </source>
</evidence>
<protein>
    <submittedName>
        <fullName evidence="1">Uncharacterized protein</fullName>
    </submittedName>
</protein>
<organism evidence="1 2">
    <name type="scientific">Adiantum capillus-veneris</name>
    <name type="common">Maidenhair fern</name>
    <dbReference type="NCBI Taxonomy" id="13818"/>
    <lineage>
        <taxon>Eukaryota</taxon>
        <taxon>Viridiplantae</taxon>
        <taxon>Streptophyta</taxon>
        <taxon>Embryophyta</taxon>
        <taxon>Tracheophyta</taxon>
        <taxon>Polypodiopsida</taxon>
        <taxon>Polypodiidae</taxon>
        <taxon>Polypodiales</taxon>
        <taxon>Pteridineae</taxon>
        <taxon>Pteridaceae</taxon>
        <taxon>Vittarioideae</taxon>
        <taxon>Adiantum</taxon>
    </lineage>
</organism>
<dbReference type="EMBL" id="JABFUD020000014">
    <property type="protein sequence ID" value="KAI5069932.1"/>
    <property type="molecule type" value="Genomic_DNA"/>
</dbReference>
<name>A0A9D4ULG6_ADICA</name>
<keyword evidence="2" id="KW-1185">Reference proteome</keyword>
<dbReference type="Proteomes" id="UP000886520">
    <property type="component" value="Chromosome 14"/>
</dbReference>
<evidence type="ECO:0000313" key="1">
    <source>
        <dbReference type="EMBL" id="KAI5069932.1"/>
    </source>
</evidence>
<accession>A0A9D4ULG6</accession>
<comment type="caution">
    <text evidence="1">The sequence shown here is derived from an EMBL/GenBank/DDBJ whole genome shotgun (WGS) entry which is preliminary data.</text>
</comment>
<proteinExistence type="predicted"/>
<sequence length="131" mass="14546">MEKMPIFTKPCKDGVNAITQGWQDHFNIVRYGALLMEYHRSRIVCMQNREMILHFVGKGSNTAQSFKEGSKGRSCEVICLVVKTSKGCHSVQRTNSTIETGSILFFSSLSEGVRKGQVQPVPSACWASTSL</sequence>
<reference evidence="1" key="1">
    <citation type="submission" date="2021-01" db="EMBL/GenBank/DDBJ databases">
        <title>Adiantum capillus-veneris genome.</title>
        <authorList>
            <person name="Fang Y."/>
            <person name="Liao Q."/>
        </authorList>
    </citation>
    <scope>NUCLEOTIDE SEQUENCE</scope>
    <source>
        <strain evidence="1">H3</strain>
        <tissue evidence="1">Leaf</tissue>
    </source>
</reference>